<dbReference type="EMBL" id="SPUM01000102">
    <property type="protein sequence ID" value="TFW30978.1"/>
    <property type="molecule type" value="Genomic_DNA"/>
</dbReference>
<organism evidence="1 2">
    <name type="scientific">Massilia horti</name>
    <dbReference type="NCBI Taxonomy" id="2562153"/>
    <lineage>
        <taxon>Bacteria</taxon>
        <taxon>Pseudomonadati</taxon>
        <taxon>Pseudomonadota</taxon>
        <taxon>Betaproteobacteria</taxon>
        <taxon>Burkholderiales</taxon>
        <taxon>Oxalobacteraceae</taxon>
        <taxon>Telluria group</taxon>
        <taxon>Massilia</taxon>
    </lineage>
</organism>
<dbReference type="AlphaFoldDB" id="A0A4Y9T0F9"/>
<name>A0A4Y9T0F9_9BURK</name>
<evidence type="ECO:0000313" key="1">
    <source>
        <dbReference type="EMBL" id="TFW30978.1"/>
    </source>
</evidence>
<reference evidence="1 2" key="1">
    <citation type="submission" date="2019-03" db="EMBL/GenBank/DDBJ databases">
        <title>Draft genome of Massilia hortus sp. nov., a novel bacterial species of the Oxalobacteraceae family.</title>
        <authorList>
            <person name="Peta V."/>
            <person name="Raths R."/>
            <person name="Bucking H."/>
        </authorList>
    </citation>
    <scope>NUCLEOTIDE SEQUENCE [LARGE SCALE GENOMIC DNA]</scope>
    <source>
        <strain evidence="1 2">ONC3</strain>
    </source>
</reference>
<gene>
    <name evidence="1" type="ORF">E4O92_14815</name>
</gene>
<sequence>MDEAVNIARHVLAGVALLAVQLAAQAQALQDPTRPPANLAAYAGAQAVSSGPQLQSVLISREPGGRHIAVIDGETVRLGEQFQGARLVRVTQTEVELLRGRQRQVLKLNSSVAGNGRRSGLEEEQK</sequence>
<dbReference type="RefSeq" id="WP_135190509.1">
    <property type="nucleotide sequence ID" value="NZ_SPUM01000102.1"/>
</dbReference>
<evidence type="ECO:0008006" key="3">
    <source>
        <dbReference type="Google" id="ProtNLM"/>
    </source>
</evidence>
<accession>A0A4Y9T0F9</accession>
<keyword evidence="2" id="KW-1185">Reference proteome</keyword>
<comment type="caution">
    <text evidence="1">The sequence shown here is derived from an EMBL/GenBank/DDBJ whole genome shotgun (WGS) entry which is preliminary data.</text>
</comment>
<dbReference type="OrthoDB" id="8780640at2"/>
<evidence type="ECO:0000313" key="2">
    <source>
        <dbReference type="Proteomes" id="UP000297258"/>
    </source>
</evidence>
<dbReference type="Proteomes" id="UP000297258">
    <property type="component" value="Unassembled WGS sequence"/>
</dbReference>
<protein>
    <recommendedName>
        <fullName evidence="3">MSHA biogenesis protein MshK</fullName>
    </recommendedName>
</protein>
<proteinExistence type="predicted"/>